<keyword evidence="2" id="KW-1185">Reference proteome</keyword>
<evidence type="ECO:0008006" key="3">
    <source>
        <dbReference type="Google" id="ProtNLM"/>
    </source>
</evidence>
<accession>A0ABW8SNZ3</accession>
<sequence>MIKNVAENLTLDECISFNREFGITLTVTDGKDIQVDIEPGIYVSFLGVLIVE</sequence>
<name>A0ABW8SNZ3_9CLOT</name>
<dbReference type="EMBL" id="JBJHZX010000029">
    <property type="protein sequence ID" value="MFL0197358.1"/>
    <property type="molecule type" value="Genomic_DNA"/>
</dbReference>
<protein>
    <recommendedName>
        <fullName evidence="3">BC1881 family protein</fullName>
    </recommendedName>
</protein>
<gene>
    <name evidence="1" type="ORF">ACJDU8_17585</name>
</gene>
<dbReference type="Proteomes" id="UP001623660">
    <property type="component" value="Unassembled WGS sequence"/>
</dbReference>
<evidence type="ECO:0000313" key="1">
    <source>
        <dbReference type="EMBL" id="MFL0197358.1"/>
    </source>
</evidence>
<proteinExistence type="predicted"/>
<evidence type="ECO:0000313" key="2">
    <source>
        <dbReference type="Proteomes" id="UP001623660"/>
    </source>
</evidence>
<organism evidence="1 2">
    <name type="scientific">Candidatus Clostridium eludens</name>
    <dbReference type="NCBI Taxonomy" id="3381663"/>
    <lineage>
        <taxon>Bacteria</taxon>
        <taxon>Bacillati</taxon>
        <taxon>Bacillota</taxon>
        <taxon>Clostridia</taxon>
        <taxon>Eubacteriales</taxon>
        <taxon>Clostridiaceae</taxon>
        <taxon>Clostridium</taxon>
    </lineage>
</organism>
<comment type="caution">
    <text evidence="1">The sequence shown here is derived from an EMBL/GenBank/DDBJ whole genome shotgun (WGS) entry which is preliminary data.</text>
</comment>
<dbReference type="RefSeq" id="WP_406793463.1">
    <property type="nucleotide sequence ID" value="NZ_JBJHZX010000029.1"/>
</dbReference>
<reference evidence="1 2" key="1">
    <citation type="submission" date="2024-11" db="EMBL/GenBank/DDBJ databases">
        <authorList>
            <person name="Heng Y.C."/>
            <person name="Lim A.C.H."/>
            <person name="Lee J.K.Y."/>
            <person name="Kittelmann S."/>
        </authorList>
    </citation>
    <scope>NUCLEOTIDE SEQUENCE [LARGE SCALE GENOMIC DNA]</scope>
    <source>
        <strain evidence="1 2">WILCCON 0269</strain>
    </source>
</reference>